<name>A0ACC1S8C5_9HYPO</name>
<organism evidence="1 2">
    <name type="scientific">Fusarium decemcellulare</name>
    <dbReference type="NCBI Taxonomy" id="57161"/>
    <lineage>
        <taxon>Eukaryota</taxon>
        <taxon>Fungi</taxon>
        <taxon>Dikarya</taxon>
        <taxon>Ascomycota</taxon>
        <taxon>Pezizomycotina</taxon>
        <taxon>Sordariomycetes</taxon>
        <taxon>Hypocreomycetidae</taxon>
        <taxon>Hypocreales</taxon>
        <taxon>Nectriaceae</taxon>
        <taxon>Fusarium</taxon>
        <taxon>Fusarium decemcellulare species complex</taxon>
    </lineage>
</organism>
<gene>
    <name evidence="1" type="ORF">NM208_g7639</name>
</gene>
<sequence length="129" mass="14734">MSIFRDAVIGSVIRAAGGRKLLRYPEEEAEFKLPDEWRLDSRADNQSPSASPSSSANPNDDLQQQEHSQSKHITTVSWYAEDDPDNPYNWSRRKTTWVSTLLFAYTFAAYVGASIYALRYMCLPTVPRR</sequence>
<dbReference type="EMBL" id="JANRMS010000803">
    <property type="protein sequence ID" value="KAJ3534206.1"/>
    <property type="molecule type" value="Genomic_DNA"/>
</dbReference>
<accession>A0ACC1S8C5</accession>
<comment type="caution">
    <text evidence="1">The sequence shown here is derived from an EMBL/GenBank/DDBJ whole genome shotgun (WGS) entry which is preliminary data.</text>
</comment>
<reference evidence="1" key="1">
    <citation type="submission" date="2022-08" db="EMBL/GenBank/DDBJ databases">
        <title>Genome Sequence of Fusarium decemcellulare.</title>
        <authorList>
            <person name="Buettner E."/>
        </authorList>
    </citation>
    <scope>NUCLEOTIDE SEQUENCE</scope>
    <source>
        <strain evidence="1">Babe19</strain>
    </source>
</reference>
<evidence type="ECO:0000313" key="2">
    <source>
        <dbReference type="Proteomes" id="UP001148629"/>
    </source>
</evidence>
<dbReference type="Proteomes" id="UP001148629">
    <property type="component" value="Unassembled WGS sequence"/>
</dbReference>
<proteinExistence type="predicted"/>
<evidence type="ECO:0000313" key="1">
    <source>
        <dbReference type="EMBL" id="KAJ3534206.1"/>
    </source>
</evidence>
<keyword evidence="2" id="KW-1185">Reference proteome</keyword>
<protein>
    <submittedName>
        <fullName evidence="1">Uncharacterized protein</fullName>
    </submittedName>
</protein>